<dbReference type="EMBL" id="ML978971">
    <property type="protein sequence ID" value="KAF1927561.1"/>
    <property type="molecule type" value="Genomic_DNA"/>
</dbReference>
<sequence length="670" mass="74301">MSAPMPDAHPRHTATPDADRCSIPSGTTIVDQPESPHLYISRRWYEVATSRTLGSLGCLDTRITHTPGSMSPTSNSLSPKLMVARAKELLSQRSSRMPKTPEGGKAHGASCRTKSVVKSLRHGSREIVAEKSRDWLRLGYYSVSEERLFDGFDGEAEDPEISIVSDTPRIAPLRPTSKLLPDLTIIIPQNNIASEFFVEHNSINAGVEADGESSSDESLHVAPLYLQSSPITSVSKDGDTTAETSFYTAGSETSFHYTPATKEDDDVFAAETSHTQRPMTNYTAKLYDAMVPDRGYKTPSIASTTSSTEPLVDTPSPSRKLRHTALKSPRETRSGSLRAQFSKAEPASLALAEGVPKMWQLNHMESTRDLRVAPSLEQGLRDDSLKVFEDYATAEAAAIVHVEPDVVDIRRTQTFKKLESRNPDVSDQRQCDRDMEIAPLNIAPKPRPVRSSSGIVLEYDVATMPTEILYTIVFSAAYGDANCSELASGLYGALPESGSPITECVWDGRKQRLLLQSHLLEELKNLKQCGLMRDDVFAVIRDQFFPTSVTNVLSSEDFARYIRRAVNRFKLAEERAEEVLGLVINDEDQGFAQTSPEDEEFFEREPFNSQGFVYDNGSSDEHYGRLGSLPSTVGSFEGWESEPEPRVSWYSLFFTKVTRMFSIGHRKPMA</sequence>
<name>A0A6A5RGV7_9PLEO</name>
<dbReference type="RefSeq" id="XP_033447813.1">
    <property type="nucleotide sequence ID" value="XM_033592814.1"/>
</dbReference>
<feature type="region of interest" description="Disordered" evidence="1">
    <location>
        <begin position="1"/>
        <end position="32"/>
    </location>
</feature>
<evidence type="ECO:0000256" key="1">
    <source>
        <dbReference type="SAM" id="MobiDB-lite"/>
    </source>
</evidence>
<feature type="compositionally biased region" description="Polar residues" evidence="1">
    <location>
        <begin position="300"/>
        <end position="309"/>
    </location>
</feature>
<protein>
    <submittedName>
        <fullName evidence="2">Uncharacterized protein</fullName>
    </submittedName>
</protein>
<dbReference type="OrthoDB" id="3780707at2759"/>
<reference evidence="2" key="1">
    <citation type="journal article" date="2020" name="Stud. Mycol.">
        <title>101 Dothideomycetes genomes: a test case for predicting lifestyles and emergence of pathogens.</title>
        <authorList>
            <person name="Haridas S."/>
            <person name="Albert R."/>
            <person name="Binder M."/>
            <person name="Bloem J."/>
            <person name="Labutti K."/>
            <person name="Salamov A."/>
            <person name="Andreopoulos B."/>
            <person name="Baker S."/>
            <person name="Barry K."/>
            <person name="Bills G."/>
            <person name="Bluhm B."/>
            <person name="Cannon C."/>
            <person name="Castanera R."/>
            <person name="Culley D."/>
            <person name="Daum C."/>
            <person name="Ezra D."/>
            <person name="Gonzalez J."/>
            <person name="Henrissat B."/>
            <person name="Kuo A."/>
            <person name="Liang C."/>
            <person name="Lipzen A."/>
            <person name="Lutzoni F."/>
            <person name="Magnuson J."/>
            <person name="Mondo S."/>
            <person name="Nolan M."/>
            <person name="Ohm R."/>
            <person name="Pangilinan J."/>
            <person name="Park H.-J."/>
            <person name="Ramirez L."/>
            <person name="Alfaro M."/>
            <person name="Sun H."/>
            <person name="Tritt A."/>
            <person name="Yoshinaga Y."/>
            <person name="Zwiers L.-H."/>
            <person name="Turgeon B."/>
            <person name="Goodwin S."/>
            <person name="Spatafora J."/>
            <person name="Crous P."/>
            <person name="Grigoriev I."/>
        </authorList>
    </citation>
    <scope>NUCLEOTIDE SEQUENCE</scope>
    <source>
        <strain evidence="2">CBS 183.55</strain>
    </source>
</reference>
<evidence type="ECO:0000313" key="2">
    <source>
        <dbReference type="EMBL" id="KAF1927561.1"/>
    </source>
</evidence>
<gene>
    <name evidence="2" type="ORF">M421DRAFT_421400</name>
</gene>
<dbReference type="Proteomes" id="UP000800082">
    <property type="component" value="Unassembled WGS sequence"/>
</dbReference>
<organism evidence="2 3">
    <name type="scientific">Didymella exigua CBS 183.55</name>
    <dbReference type="NCBI Taxonomy" id="1150837"/>
    <lineage>
        <taxon>Eukaryota</taxon>
        <taxon>Fungi</taxon>
        <taxon>Dikarya</taxon>
        <taxon>Ascomycota</taxon>
        <taxon>Pezizomycotina</taxon>
        <taxon>Dothideomycetes</taxon>
        <taxon>Pleosporomycetidae</taxon>
        <taxon>Pleosporales</taxon>
        <taxon>Pleosporineae</taxon>
        <taxon>Didymellaceae</taxon>
        <taxon>Didymella</taxon>
    </lineage>
</organism>
<proteinExistence type="predicted"/>
<feature type="region of interest" description="Disordered" evidence="1">
    <location>
        <begin position="93"/>
        <end position="113"/>
    </location>
</feature>
<dbReference type="GeneID" id="54350482"/>
<dbReference type="AlphaFoldDB" id="A0A6A5RGV7"/>
<evidence type="ECO:0000313" key="3">
    <source>
        <dbReference type="Proteomes" id="UP000800082"/>
    </source>
</evidence>
<keyword evidence="3" id="KW-1185">Reference proteome</keyword>
<accession>A0A6A5RGV7</accession>
<feature type="region of interest" description="Disordered" evidence="1">
    <location>
        <begin position="300"/>
        <end position="340"/>
    </location>
</feature>